<protein>
    <recommendedName>
        <fullName evidence="3">CopG-like ribbon-helix-helix domain-containing protein</fullName>
    </recommendedName>
</protein>
<name>A0AA86MJA9_9BURK</name>
<dbReference type="Proteomes" id="UP001329151">
    <property type="component" value="Chromosome"/>
</dbReference>
<dbReference type="RefSeq" id="WP_130557635.1">
    <property type="nucleotide sequence ID" value="NZ_AP028947.1"/>
</dbReference>
<dbReference type="KEGG" id="lto:RGQ30_27680"/>
<dbReference type="EMBL" id="AP028947">
    <property type="protein sequence ID" value="BET27267.1"/>
    <property type="molecule type" value="Genomic_DNA"/>
</dbReference>
<dbReference type="SUPFAM" id="SSF47598">
    <property type="entry name" value="Ribbon-helix-helix"/>
    <property type="match status" value="1"/>
</dbReference>
<dbReference type="InterPro" id="IPR010985">
    <property type="entry name" value="Ribbon_hlx_hlx"/>
</dbReference>
<dbReference type="GO" id="GO:0006355">
    <property type="term" value="P:regulation of DNA-templated transcription"/>
    <property type="evidence" value="ECO:0007669"/>
    <property type="project" value="InterPro"/>
</dbReference>
<organism evidence="1 2">
    <name type="scientific">Limnobacter thiooxidans</name>
    <dbReference type="NCBI Taxonomy" id="131080"/>
    <lineage>
        <taxon>Bacteria</taxon>
        <taxon>Pseudomonadati</taxon>
        <taxon>Pseudomonadota</taxon>
        <taxon>Betaproteobacteria</taxon>
        <taxon>Burkholderiales</taxon>
        <taxon>Burkholderiaceae</taxon>
        <taxon>Limnobacter</taxon>
    </lineage>
</organism>
<evidence type="ECO:0000313" key="2">
    <source>
        <dbReference type="Proteomes" id="UP001329151"/>
    </source>
</evidence>
<reference evidence="1 2" key="1">
    <citation type="submission" date="2023-10" db="EMBL/GenBank/DDBJ databases">
        <title>Complete Genome Sequence of Limnobacter thiooxidans CS-K2T, Isolated from freshwater lake sediments in Bavaria, Germany.</title>
        <authorList>
            <person name="Naruki M."/>
            <person name="Watanabe A."/>
            <person name="Warashina T."/>
            <person name="Morita T."/>
            <person name="Arakawa K."/>
        </authorList>
    </citation>
    <scope>NUCLEOTIDE SEQUENCE [LARGE SCALE GENOMIC DNA]</scope>
    <source>
        <strain evidence="1 2">CS-K2</strain>
    </source>
</reference>
<proteinExistence type="predicted"/>
<accession>A0AA86MJA9</accession>
<evidence type="ECO:0000313" key="1">
    <source>
        <dbReference type="EMBL" id="BET27267.1"/>
    </source>
</evidence>
<evidence type="ECO:0008006" key="3">
    <source>
        <dbReference type="Google" id="ProtNLM"/>
    </source>
</evidence>
<keyword evidence="2" id="KW-1185">Reference proteome</keyword>
<sequence>MVEKTEQVNMKMSAQAKRLLKLAAEKEHRTMTNMVEYLVYDFCEKRGIVDPEADKKDELSS</sequence>
<dbReference type="AlphaFoldDB" id="A0AA86MJA9"/>
<gene>
    <name evidence="1" type="ORF">RGQ30_27680</name>
</gene>